<keyword evidence="2" id="KW-1185">Reference proteome</keyword>
<proteinExistence type="predicted"/>
<dbReference type="AlphaFoldDB" id="E2BBV8"/>
<dbReference type="OMA" id="WIREGIG"/>
<dbReference type="EMBL" id="GL447153">
    <property type="protein sequence ID" value="EFN86824.1"/>
    <property type="molecule type" value="Genomic_DNA"/>
</dbReference>
<dbReference type="InParanoid" id="E2BBV8"/>
<protein>
    <submittedName>
        <fullName evidence="1">Uncharacterized protein</fullName>
    </submittedName>
</protein>
<reference evidence="1 2" key="1">
    <citation type="journal article" date="2010" name="Science">
        <title>Genomic comparison of the ants Camponotus floridanus and Harpegnathos saltator.</title>
        <authorList>
            <person name="Bonasio R."/>
            <person name="Zhang G."/>
            <person name="Ye C."/>
            <person name="Mutti N.S."/>
            <person name="Fang X."/>
            <person name="Qin N."/>
            <person name="Donahue G."/>
            <person name="Yang P."/>
            <person name="Li Q."/>
            <person name="Li C."/>
            <person name="Zhang P."/>
            <person name="Huang Z."/>
            <person name="Berger S.L."/>
            <person name="Reinberg D."/>
            <person name="Wang J."/>
            <person name="Liebig J."/>
        </authorList>
    </citation>
    <scope>NUCLEOTIDE SEQUENCE [LARGE SCALE GENOMIC DNA]</scope>
    <source>
        <strain evidence="1 2">R22 G/1</strain>
    </source>
</reference>
<evidence type="ECO:0000313" key="2">
    <source>
        <dbReference type="Proteomes" id="UP000008237"/>
    </source>
</evidence>
<gene>
    <name evidence="1" type="ORF">EAI_04480</name>
</gene>
<accession>E2BBV8</accession>
<organism evidence="2">
    <name type="scientific">Harpegnathos saltator</name>
    <name type="common">Jerdon's jumping ant</name>
    <dbReference type="NCBI Taxonomy" id="610380"/>
    <lineage>
        <taxon>Eukaryota</taxon>
        <taxon>Metazoa</taxon>
        <taxon>Ecdysozoa</taxon>
        <taxon>Arthropoda</taxon>
        <taxon>Hexapoda</taxon>
        <taxon>Insecta</taxon>
        <taxon>Pterygota</taxon>
        <taxon>Neoptera</taxon>
        <taxon>Endopterygota</taxon>
        <taxon>Hymenoptera</taxon>
        <taxon>Apocrita</taxon>
        <taxon>Aculeata</taxon>
        <taxon>Formicoidea</taxon>
        <taxon>Formicidae</taxon>
        <taxon>Ponerinae</taxon>
        <taxon>Ponerini</taxon>
        <taxon>Harpegnathos</taxon>
    </lineage>
</organism>
<dbReference type="Proteomes" id="UP000008237">
    <property type="component" value="Unassembled WGS sequence"/>
</dbReference>
<name>E2BBV8_HARSA</name>
<evidence type="ECO:0000313" key="1">
    <source>
        <dbReference type="EMBL" id="EFN86824.1"/>
    </source>
</evidence>
<sequence length="74" mass="8477">MGGLVVGVREGIEMRREEEEKEEGGIIVGKVRLGREWWRVVGVYVNGDIEEKLERMKKWMEEGEGEEKTIIGGD</sequence>